<evidence type="ECO:0000256" key="5">
    <source>
        <dbReference type="SAM" id="MobiDB-lite"/>
    </source>
</evidence>
<dbReference type="PROSITE" id="PS51778">
    <property type="entry name" value="VAST"/>
    <property type="match status" value="2"/>
</dbReference>
<keyword evidence="2 6" id="KW-0812">Transmembrane</keyword>
<gene>
    <name evidence="8" type="ORF">CAUJ_LOCUS2109</name>
</gene>
<dbReference type="GO" id="GO:0140268">
    <property type="term" value="C:endoplasmic reticulum-plasma membrane contact site"/>
    <property type="evidence" value="ECO:0007669"/>
    <property type="project" value="TreeGrafter"/>
</dbReference>
<protein>
    <recommendedName>
        <fullName evidence="7">VASt domain-containing protein</fullName>
    </recommendedName>
</protein>
<dbReference type="CDD" id="cd13220">
    <property type="entry name" value="PH-GRAM_GRAMDC"/>
    <property type="match status" value="1"/>
</dbReference>
<evidence type="ECO:0000256" key="1">
    <source>
        <dbReference type="ARBA" id="ARBA00004167"/>
    </source>
</evidence>
<keyword evidence="4 6" id="KW-0472">Membrane</keyword>
<evidence type="ECO:0000313" key="9">
    <source>
        <dbReference type="Proteomes" id="UP000835052"/>
    </source>
</evidence>
<dbReference type="PANTHER" id="PTHR23319:SF4">
    <property type="entry name" value="GRAM DOMAIN CONTAINING 1B, ISOFORM E"/>
    <property type="match status" value="1"/>
</dbReference>
<comment type="caution">
    <text evidence="8">The sequence shown here is derived from an EMBL/GenBank/DDBJ whole genome shotgun (WGS) entry which is preliminary data.</text>
</comment>
<dbReference type="InterPro" id="IPR011993">
    <property type="entry name" value="PH-like_dom_sf"/>
</dbReference>
<feature type="region of interest" description="Disordered" evidence="5">
    <location>
        <begin position="321"/>
        <end position="370"/>
    </location>
</feature>
<feature type="compositionally biased region" description="Polar residues" evidence="5">
    <location>
        <begin position="573"/>
        <end position="594"/>
    </location>
</feature>
<dbReference type="InterPro" id="IPR051482">
    <property type="entry name" value="Cholesterol_transport"/>
</dbReference>
<evidence type="ECO:0000313" key="8">
    <source>
        <dbReference type="EMBL" id="CAD6186190.1"/>
    </source>
</evidence>
<feature type="domain" description="VASt" evidence="7">
    <location>
        <begin position="379"/>
        <end position="549"/>
    </location>
</feature>
<feature type="compositionally biased region" description="Low complexity" evidence="5">
    <location>
        <begin position="50"/>
        <end position="81"/>
    </location>
</feature>
<feature type="transmembrane region" description="Helical" evidence="6">
    <location>
        <begin position="608"/>
        <end position="629"/>
    </location>
</feature>
<feature type="region of interest" description="Disordered" evidence="5">
    <location>
        <begin position="547"/>
        <end position="599"/>
    </location>
</feature>
<dbReference type="InterPro" id="IPR004182">
    <property type="entry name" value="GRAM"/>
</dbReference>
<accession>A0A8S1GYK5</accession>
<dbReference type="Proteomes" id="UP000835052">
    <property type="component" value="Unassembled WGS sequence"/>
</dbReference>
<dbReference type="EMBL" id="CAJGYM010000004">
    <property type="protein sequence ID" value="CAD6186190.1"/>
    <property type="molecule type" value="Genomic_DNA"/>
</dbReference>
<dbReference type="InterPro" id="IPR031968">
    <property type="entry name" value="VASt"/>
</dbReference>
<feature type="domain" description="VASt" evidence="7">
    <location>
        <begin position="703"/>
        <end position="870"/>
    </location>
</feature>
<dbReference type="GO" id="GO:0032934">
    <property type="term" value="F:sterol binding"/>
    <property type="evidence" value="ECO:0007669"/>
    <property type="project" value="TreeGrafter"/>
</dbReference>
<keyword evidence="9" id="KW-1185">Reference proteome</keyword>
<feature type="transmembrane region" description="Helical" evidence="6">
    <location>
        <begin position="923"/>
        <end position="943"/>
    </location>
</feature>
<dbReference type="AlphaFoldDB" id="A0A8S1GYK5"/>
<dbReference type="Pfam" id="PF16016">
    <property type="entry name" value="VASt"/>
    <property type="match status" value="2"/>
</dbReference>
<dbReference type="GO" id="GO:0120015">
    <property type="term" value="F:sterol transfer activity"/>
    <property type="evidence" value="ECO:0007669"/>
    <property type="project" value="TreeGrafter"/>
</dbReference>
<dbReference type="OrthoDB" id="2162691at2759"/>
<feature type="region of interest" description="Disordered" evidence="5">
    <location>
        <begin position="24"/>
        <end position="115"/>
    </location>
</feature>
<reference evidence="8" key="1">
    <citation type="submission" date="2020-10" db="EMBL/GenBank/DDBJ databases">
        <authorList>
            <person name="Kikuchi T."/>
        </authorList>
    </citation>
    <scope>NUCLEOTIDE SEQUENCE</scope>
    <source>
        <strain evidence="8">NKZ352</strain>
    </source>
</reference>
<evidence type="ECO:0000256" key="2">
    <source>
        <dbReference type="ARBA" id="ARBA00022692"/>
    </source>
</evidence>
<evidence type="ECO:0000256" key="6">
    <source>
        <dbReference type="SAM" id="Phobius"/>
    </source>
</evidence>
<dbReference type="GO" id="GO:0032366">
    <property type="term" value="P:intracellular sterol transport"/>
    <property type="evidence" value="ECO:0007669"/>
    <property type="project" value="TreeGrafter"/>
</dbReference>
<evidence type="ECO:0000259" key="7">
    <source>
        <dbReference type="PROSITE" id="PS51778"/>
    </source>
</evidence>
<keyword evidence="3 6" id="KW-1133">Transmembrane helix</keyword>
<proteinExistence type="predicted"/>
<dbReference type="Pfam" id="PF02893">
    <property type="entry name" value="GRAM"/>
    <property type="match status" value="1"/>
</dbReference>
<name>A0A8S1GYK5_9PELO</name>
<evidence type="ECO:0000256" key="4">
    <source>
        <dbReference type="ARBA" id="ARBA00023136"/>
    </source>
</evidence>
<dbReference type="GO" id="GO:0005886">
    <property type="term" value="C:plasma membrane"/>
    <property type="evidence" value="ECO:0007669"/>
    <property type="project" value="TreeGrafter"/>
</dbReference>
<dbReference type="GO" id="GO:0005789">
    <property type="term" value="C:endoplasmic reticulum membrane"/>
    <property type="evidence" value="ECO:0007669"/>
    <property type="project" value="TreeGrafter"/>
</dbReference>
<organism evidence="8 9">
    <name type="scientific">Caenorhabditis auriculariae</name>
    <dbReference type="NCBI Taxonomy" id="2777116"/>
    <lineage>
        <taxon>Eukaryota</taxon>
        <taxon>Metazoa</taxon>
        <taxon>Ecdysozoa</taxon>
        <taxon>Nematoda</taxon>
        <taxon>Chromadorea</taxon>
        <taxon>Rhabditida</taxon>
        <taxon>Rhabditina</taxon>
        <taxon>Rhabditomorpha</taxon>
        <taxon>Rhabditoidea</taxon>
        <taxon>Rhabditidae</taxon>
        <taxon>Peloderinae</taxon>
        <taxon>Caenorhabditis</taxon>
    </lineage>
</organism>
<dbReference type="SMART" id="SM00568">
    <property type="entry name" value="GRAM"/>
    <property type="match status" value="1"/>
</dbReference>
<dbReference type="PANTHER" id="PTHR23319">
    <property type="entry name" value="GRAM DOMAIN CONTAINING 1B, ISOFORM E"/>
    <property type="match status" value="1"/>
</dbReference>
<dbReference type="Gene3D" id="2.30.29.30">
    <property type="entry name" value="Pleckstrin-homology domain (PH domain)/Phosphotyrosine-binding domain (PTB)"/>
    <property type="match status" value="1"/>
</dbReference>
<comment type="subcellular location">
    <subcellularLocation>
        <location evidence="1">Membrane</location>
        <topology evidence="1">Single-pass membrane protein</topology>
    </subcellularLocation>
</comment>
<evidence type="ECO:0000256" key="3">
    <source>
        <dbReference type="ARBA" id="ARBA00022989"/>
    </source>
</evidence>
<sequence>MNEDASKPRLLLLRVRSVLVRRSSETSQKLSKLHRSFSAKVTNNERRRMTSSSSRSCTSASSSRPALSTSSPLLSVRPSVVQTEKRPRLVRMGSVLPMSSAEQDSLEQLPNRPSELGGEQILENRAFSALSPESKSSSIERLSCNDEDFLDNGRRQLNEERRKQSKKAKYFAPRHDKNIFKKMLHPSYHDRNRHFKKIFVQKGRVEETDTFLASYSCALQRDILCQGRMYISQRSVCFYSNIFGFESVLTVPMTDVLAITKQKAAKIFPNSIQIERKSGGKHFFASFVNRDKSLNVLQTVFDRVNTGNPISPEELWEKMNIDSDKGSSSNAPPTPMVDSPITPTTPSDVRMNVDQKRPSDTSLEADDDEEVTCPCGDHEGRLVLDSVFPMNIKRLRDLIFTNSDFFAKFNEEAKTTGYASSEWTFDKDGVQSRSVTYTVAINQPMAKQVLANERQIINYLPKPLDGFIVTKECQNSGVPYAENFVVNCTYCITRVGRNQCRLKVHGGVVFKKHTFFVMRGFIEKSTYQGLEEHYHLLETMLRELRPSEDLTSPGDGDTASNGSAAIEDPSPMEQGTATVQTTPKTSRQTTSARSPASKVAQPDYRRQMTIIIVLLALLLFFNFAFVVYLTTTSHSRSLSFYSDMVKSLSETVNELASKVEVVQNNADPFPDGKLLRMSLELRRKKRYKLLYKNEVRCACLEHKGRLVFDTTFALPPKQFRELVFTDSEFFKKFNLKMNTTDFEASEWTVGKNDVETRITKFKVAIRQPVGPRKCRVEERQTLTYLPCPNDGFSVRRESRGFGFHSSDNFCVISTHCVTKIPPDHCRVRVHADIIYWKKTWSKVQEYIDEITYDGFEEFFTILEEMLREVPAEQEDDFEQEKSSLAKSKMVVEAVPDEPKSSTKKVSKEHVKTPSPNYRAQMRIIIALLVVGLGLNFGLLVHTWKNRNSGEESIAATIYSMKKTVEGVTDKIFNIHNQTEIFEIPKKNTNEMPLFKTPKQKIFNLQRQSKIHNSQNRVFFSDQTRIFNTLNQVFEIPNPTSISKNQEQANFFKTPKQTEFMCEL</sequence>